<protein>
    <submittedName>
        <fullName evidence="3">Uncharacterized protein</fullName>
    </submittedName>
</protein>
<evidence type="ECO:0000313" key="3">
    <source>
        <dbReference type="EMBL" id="CAA6799249.1"/>
    </source>
</evidence>
<proteinExistence type="predicted"/>
<reference evidence="3" key="1">
    <citation type="submission" date="2020-01" db="EMBL/GenBank/DDBJ databases">
        <authorList>
            <person name="Meier V. D."/>
            <person name="Meier V D."/>
        </authorList>
    </citation>
    <scope>NUCLEOTIDE SEQUENCE</scope>
    <source>
        <strain evidence="3">HLG_WM_MAG_10</strain>
    </source>
</reference>
<dbReference type="EMBL" id="CACVAQ010000025">
    <property type="protein sequence ID" value="CAA6799249.1"/>
    <property type="molecule type" value="Genomic_DNA"/>
</dbReference>
<gene>
    <name evidence="3" type="ORF">HELGO_WM29033</name>
</gene>
<name>A0A6S6S2Y7_9BACT</name>
<dbReference type="AlphaFoldDB" id="A0A6S6S2Y7"/>
<dbReference type="InterPro" id="IPR022719">
    <property type="entry name" value="Motility-assoc_prot_GldM_C"/>
</dbReference>
<dbReference type="Pfam" id="PF21602">
    <property type="entry name" value="GldM_3rd"/>
    <property type="match status" value="1"/>
</dbReference>
<dbReference type="InterPro" id="IPR048406">
    <property type="entry name" value="GldM_Ig-like-2"/>
</dbReference>
<evidence type="ECO:0000259" key="2">
    <source>
        <dbReference type="Pfam" id="PF21602"/>
    </source>
</evidence>
<accession>A0A6S6S2Y7</accession>
<feature type="domain" description="Gliding motility-associated protein GldM second immunoglobulin-like" evidence="2">
    <location>
        <begin position="58"/>
        <end position="137"/>
    </location>
</feature>
<evidence type="ECO:0000259" key="1">
    <source>
        <dbReference type="Pfam" id="PF12080"/>
    </source>
</evidence>
<feature type="domain" description="Gliding motility-associated protein GldM C-terminal" evidence="1">
    <location>
        <begin position="140"/>
        <end position="243"/>
    </location>
</feature>
<dbReference type="Pfam" id="PF12080">
    <property type="entry name" value="GldM_4th"/>
    <property type="match status" value="1"/>
</dbReference>
<organism evidence="3">
    <name type="scientific">uncultured Aureispira sp</name>
    <dbReference type="NCBI Taxonomy" id="1331704"/>
    <lineage>
        <taxon>Bacteria</taxon>
        <taxon>Pseudomonadati</taxon>
        <taxon>Bacteroidota</taxon>
        <taxon>Saprospiria</taxon>
        <taxon>Saprospirales</taxon>
        <taxon>Saprospiraceae</taxon>
        <taxon>Aureispira</taxon>
        <taxon>environmental samples</taxon>
    </lineage>
</organism>
<sequence>MHFIKNSSTHLLILLLLASNLVLISKDLLELLPSISSPFHFSSYFDVKNTVKGKPLAISITSDKMNVLYLGVNNPISINAFGKDIHQFTLRSENKNVAIEPTTAGKYTVRVFTEEKVVLIAKHLKSQKESKVTFNVKKIPTPIVRRAKKSGGLISSEEMKGPAGLSAQVNGFDFPIKCHVQSYTLFYTRKNKDAVRINGLGGRFTGKALSAIKQAKSGDSYAFVNVKVRCTGDKSARNVNSLIFLVK</sequence>